<evidence type="ECO:0000313" key="4">
    <source>
        <dbReference type="Proteomes" id="UP000018895"/>
    </source>
</evidence>
<comment type="caution">
    <text evidence="3">The sequence shown here is derived from an EMBL/GenBank/DDBJ whole genome shotgun (WGS) entry which is preliminary data.</text>
</comment>
<dbReference type="GO" id="GO:0016787">
    <property type="term" value="F:hydrolase activity"/>
    <property type="evidence" value="ECO:0007669"/>
    <property type="project" value="UniProtKB-KW"/>
</dbReference>
<dbReference type="Gene3D" id="3.40.50.1820">
    <property type="entry name" value="alpha/beta hydrolase"/>
    <property type="match status" value="1"/>
</dbReference>
<dbReference type="AlphaFoldDB" id="W4QHC2"/>
<dbReference type="SUPFAM" id="SSF53474">
    <property type="entry name" value="alpha/beta-Hydrolases"/>
    <property type="match status" value="1"/>
</dbReference>
<dbReference type="InterPro" id="IPR049492">
    <property type="entry name" value="BD-FAE-like_dom"/>
</dbReference>
<dbReference type="STRING" id="1236971.JCM9152_2942"/>
<dbReference type="PANTHER" id="PTHR48081:SF6">
    <property type="entry name" value="PEPTIDASE S9 PROLYL OLIGOPEPTIDASE CATALYTIC DOMAIN-CONTAINING PROTEIN"/>
    <property type="match status" value="1"/>
</dbReference>
<protein>
    <submittedName>
        <fullName evidence="3">Acetyl esterase family enzyme</fullName>
    </submittedName>
</protein>
<evidence type="ECO:0000259" key="2">
    <source>
        <dbReference type="Pfam" id="PF20434"/>
    </source>
</evidence>
<keyword evidence="1" id="KW-0378">Hydrolase</keyword>
<proteinExistence type="predicted"/>
<keyword evidence="4" id="KW-1185">Reference proteome</keyword>
<dbReference type="InterPro" id="IPR050300">
    <property type="entry name" value="GDXG_lipolytic_enzyme"/>
</dbReference>
<feature type="domain" description="BD-FAE-like" evidence="2">
    <location>
        <begin position="60"/>
        <end position="245"/>
    </location>
</feature>
<evidence type="ECO:0000256" key="1">
    <source>
        <dbReference type="ARBA" id="ARBA00022801"/>
    </source>
</evidence>
<gene>
    <name evidence="3" type="ORF">JCM9152_2942</name>
</gene>
<reference evidence="3" key="1">
    <citation type="journal article" date="2014" name="Genome Announc.">
        <title>Draft Genome Sequences of Three Alkaliphilic Bacillus Strains, Bacillus wakoensis JCM 9140T, Bacillus akibai JCM 9157T, and Bacillus hemicellulosilyticus JCM 9152T.</title>
        <authorList>
            <person name="Yuki M."/>
            <person name="Oshima K."/>
            <person name="Suda W."/>
            <person name="Oshida Y."/>
            <person name="Kitamura K."/>
            <person name="Iida T."/>
            <person name="Hattori M."/>
            <person name="Ohkuma M."/>
        </authorList>
    </citation>
    <scope>NUCLEOTIDE SEQUENCE [LARGE SCALE GENOMIC DNA]</scope>
    <source>
        <strain evidence="3">JCM 9152</strain>
    </source>
</reference>
<evidence type="ECO:0000313" key="3">
    <source>
        <dbReference type="EMBL" id="GAE31471.1"/>
    </source>
</evidence>
<dbReference type="EMBL" id="BAUU01000020">
    <property type="protein sequence ID" value="GAE31471.1"/>
    <property type="molecule type" value="Genomic_DNA"/>
</dbReference>
<dbReference type="InterPro" id="IPR029058">
    <property type="entry name" value="AB_hydrolase_fold"/>
</dbReference>
<dbReference type="Pfam" id="PF20434">
    <property type="entry name" value="BD-FAE"/>
    <property type="match status" value="1"/>
</dbReference>
<accession>W4QHC2</accession>
<name>W4QHC2_9BACI</name>
<dbReference type="Proteomes" id="UP000018895">
    <property type="component" value="Unassembled WGS sequence"/>
</dbReference>
<organism evidence="3 4">
    <name type="scientific">Halalkalibacter hemicellulosilyticusJCM 9152</name>
    <dbReference type="NCBI Taxonomy" id="1236971"/>
    <lineage>
        <taxon>Bacteria</taxon>
        <taxon>Bacillati</taxon>
        <taxon>Bacillota</taxon>
        <taxon>Bacilli</taxon>
        <taxon>Bacillales</taxon>
        <taxon>Bacillaceae</taxon>
        <taxon>Halalkalibacter</taxon>
    </lineage>
</organism>
<sequence>MGSLVARMIREIHSYHAFQNSRTKKERFLLIHKTITIQTKHTEVPLYTYFLNQSPEIDPERKRPIVIVCPGGSYERTSDREAEPVAIKFNAMGFHACVLRYSVKPAPFPTSLFELAKTVALIRENATEWNVDTSKIIVAGFSAGGHLAASLGVFWKESFLAESLDVSSDELKPNGLLLSYPVISSTEYAHKGSFRALLGDKYKELLPRVSLENHVTAHTPPTFLWHTYTDEAVPVQNSFMFAQALLKYQVPLEMHIYPRGIHGLSLGTEETKAYNNQATVQGEVANWIDMAGVWIRGL</sequence>
<dbReference type="PANTHER" id="PTHR48081">
    <property type="entry name" value="AB HYDROLASE SUPERFAMILY PROTEIN C4A8.06C"/>
    <property type="match status" value="1"/>
</dbReference>